<sequence>MSLQEATNIKQEPPEGGPSLMPKQSHHQPLKSISPQPSPSSIKSQAMKPCESTGMASTHSTSTLNTNSTATIHHRETESKLTNFLPNTQRQHNIQPNPNQPNTNANPTRSIQNRPISQHSNVQQQRSTAPAAQQAQQGHHPHPHPIAPKYIKIQPAIAPKPISVFPKQSTFSPIPTGKTSIQFRQSLTDSLTPNTSTKNPSLNINTSKRWVLPPRPRPGRKPTANETNDDKKNTKTSPKRRTKIKKEPETKPHDGRTIAAVPPSHISHIDTNQEKSSGTPTPNTSNSSVSPSSSSPSGAGTTTPLVSTDSSTCVSPLPTLNNRTPSPKKILVTPNAPPVTVKREEDMQARTISSLTSESTPIISATTTAVPSTSSAPPLPPIKSADPNAQLYDMKMTYVAKLKEQELIRNYIEILTNQIKELSFVQNGVITFDALKTNAKPSKKNPTPTITPSTKYDQLEQINNLNDLNKFLNYLNKSSNIIQSAKKKKNQPEMSNDEVLNKQIQDYMEVRGKFKAMRSEESKSTQRVSTDSSYGNIGIDNKSKKSIIGNSTTTSIFSGAATTTLPGTDMQKSQSINTTFTPDLLRPMKASNLFGIGNNGFTSPHTLSPAADLQDDIIVDELQTETIESSPSAILSNTTESMDLFMDEHDFLNRLILKDVDEETPTVAAAAAATAAPFEPKSEEELLGKVQIHSKNSPQPIPPPASMVHHSSSAPQLQLSPQSILQQSQSQMKIMMNRDTVLKKKSKFNCGFCTNDTPCLCFDAEMEISDLRRGP</sequence>
<evidence type="ECO:0000313" key="5">
    <source>
        <dbReference type="Proteomes" id="UP000000709"/>
    </source>
</evidence>
<feature type="compositionally biased region" description="Low complexity" evidence="2">
    <location>
        <begin position="31"/>
        <end position="45"/>
    </location>
</feature>
<evidence type="ECO:0000256" key="1">
    <source>
        <dbReference type="ARBA" id="ARBA00023242"/>
    </source>
</evidence>
<feature type="region of interest" description="Disordered" evidence="2">
    <location>
        <begin position="189"/>
        <end position="334"/>
    </location>
</feature>
<evidence type="ECO:0000259" key="3">
    <source>
        <dbReference type="Pfam" id="PF10297"/>
    </source>
</evidence>
<accession>G3ALJ7</accession>
<dbReference type="OMA" id="NCGFCTN"/>
<feature type="compositionally biased region" description="Polar residues" evidence="2">
    <location>
        <begin position="1"/>
        <end position="10"/>
    </location>
</feature>
<dbReference type="Proteomes" id="UP000000709">
    <property type="component" value="Unassembled WGS sequence"/>
</dbReference>
<feature type="compositionally biased region" description="Low complexity" evidence="2">
    <location>
        <begin position="56"/>
        <end position="71"/>
    </location>
</feature>
<feature type="compositionally biased region" description="Polar residues" evidence="2">
    <location>
        <begin position="305"/>
        <end position="325"/>
    </location>
</feature>
<feature type="compositionally biased region" description="Basic and acidic residues" evidence="2">
    <location>
        <begin position="245"/>
        <end position="256"/>
    </location>
</feature>
<dbReference type="InParanoid" id="G3ALJ7"/>
<dbReference type="GO" id="GO:0006355">
    <property type="term" value="P:regulation of DNA-templated transcription"/>
    <property type="evidence" value="ECO:0007669"/>
    <property type="project" value="InterPro"/>
</dbReference>
<dbReference type="OrthoDB" id="5374328at2759"/>
<dbReference type="GeneID" id="18875088"/>
<reference evidence="4 5" key="1">
    <citation type="journal article" date="2011" name="Proc. Natl. Acad. Sci. U.S.A.">
        <title>Comparative genomics of xylose-fermenting fungi for enhanced biofuel production.</title>
        <authorList>
            <person name="Wohlbach D.J."/>
            <person name="Kuo A."/>
            <person name="Sato T.K."/>
            <person name="Potts K.M."/>
            <person name="Salamov A.A."/>
            <person name="LaButti K.M."/>
            <person name="Sun H."/>
            <person name="Clum A."/>
            <person name="Pangilinan J.L."/>
            <person name="Lindquist E.A."/>
            <person name="Lucas S."/>
            <person name="Lapidus A."/>
            <person name="Jin M."/>
            <person name="Gunawan C."/>
            <person name="Balan V."/>
            <person name="Dale B.E."/>
            <person name="Jeffries T.W."/>
            <person name="Zinkel R."/>
            <person name="Barry K.W."/>
            <person name="Grigoriev I.V."/>
            <person name="Gasch A.P."/>
        </authorList>
    </citation>
    <scope>NUCLEOTIDE SEQUENCE [LARGE SCALE GENOMIC DNA]</scope>
    <source>
        <strain evidence="5">NRRL Y-27907 / 11-Y1</strain>
    </source>
</reference>
<feature type="compositionally biased region" description="Low complexity" evidence="2">
    <location>
        <begin position="276"/>
        <end position="304"/>
    </location>
</feature>
<gene>
    <name evidence="4" type="ORF">SPAPADRAFT_66225</name>
</gene>
<evidence type="ECO:0000256" key="2">
    <source>
        <dbReference type="SAM" id="MobiDB-lite"/>
    </source>
</evidence>
<organism evidence="5">
    <name type="scientific">Spathaspora passalidarum (strain NRRL Y-27907 / 11-Y1)</name>
    <dbReference type="NCBI Taxonomy" id="619300"/>
    <lineage>
        <taxon>Eukaryota</taxon>
        <taxon>Fungi</taxon>
        <taxon>Dikarya</taxon>
        <taxon>Ascomycota</taxon>
        <taxon>Saccharomycotina</taxon>
        <taxon>Pichiomycetes</taxon>
        <taxon>Debaryomycetaceae</taxon>
        <taxon>Spathaspora</taxon>
    </lineage>
</organism>
<name>G3ALJ7_SPAPN</name>
<feature type="region of interest" description="Disordered" evidence="2">
    <location>
        <begin position="1"/>
        <end position="147"/>
    </location>
</feature>
<keyword evidence="1" id="KW-0539">Nucleus</keyword>
<dbReference type="KEGG" id="spaa:SPAPADRAFT_66225"/>
<dbReference type="eggNOG" id="ENOG502R8HV">
    <property type="taxonomic scope" value="Eukaryota"/>
</dbReference>
<feature type="compositionally biased region" description="Polar residues" evidence="2">
    <location>
        <begin position="108"/>
        <end position="128"/>
    </location>
</feature>
<dbReference type="EMBL" id="GL996501">
    <property type="protein sequence ID" value="EGW33240.1"/>
    <property type="molecule type" value="Genomic_DNA"/>
</dbReference>
<evidence type="ECO:0000313" key="4">
    <source>
        <dbReference type="EMBL" id="EGW33240.1"/>
    </source>
</evidence>
<proteinExistence type="predicted"/>
<keyword evidence="5" id="KW-1185">Reference proteome</keyword>
<feature type="compositionally biased region" description="Low complexity" evidence="2">
    <location>
        <begin position="89"/>
        <end position="107"/>
    </location>
</feature>
<protein>
    <recommendedName>
        <fullName evidence="3">Hap4 transcription factor heteromerisation domain-containing protein</fullName>
    </recommendedName>
</protein>
<feature type="compositionally biased region" description="Low complexity" evidence="2">
    <location>
        <begin position="129"/>
        <end position="138"/>
    </location>
</feature>
<feature type="domain" description="Hap4 transcription factor heteromerisation" evidence="3">
    <location>
        <begin position="206"/>
        <end position="222"/>
    </location>
</feature>
<feature type="region of interest" description="Disordered" evidence="2">
    <location>
        <begin position="694"/>
        <end position="721"/>
    </location>
</feature>
<dbReference type="Pfam" id="PF10297">
    <property type="entry name" value="Hap4_Hap_bind"/>
    <property type="match status" value="1"/>
</dbReference>
<dbReference type="RefSeq" id="XP_007374755.1">
    <property type="nucleotide sequence ID" value="XM_007374693.1"/>
</dbReference>
<dbReference type="HOGENOM" id="CLU_360987_0_0_1"/>
<feature type="compositionally biased region" description="Polar residues" evidence="2">
    <location>
        <begin position="189"/>
        <end position="208"/>
    </location>
</feature>
<feature type="compositionally biased region" description="Low complexity" evidence="2">
    <location>
        <begin position="711"/>
        <end position="721"/>
    </location>
</feature>
<dbReference type="InterPro" id="IPR018287">
    <property type="entry name" value="Hap4_TF_heteromerisation"/>
</dbReference>
<dbReference type="AlphaFoldDB" id="G3ALJ7"/>
<dbReference type="GO" id="GO:0005634">
    <property type="term" value="C:nucleus"/>
    <property type="evidence" value="ECO:0007669"/>
    <property type="project" value="InterPro"/>
</dbReference>